<evidence type="ECO:0000313" key="2">
    <source>
        <dbReference type="EMBL" id="MBE1163007.1"/>
    </source>
</evidence>
<accession>A0ABR9GG32</accession>
<dbReference type="EMBL" id="JACZZA010000021">
    <property type="protein sequence ID" value="MBE1163007.1"/>
    <property type="molecule type" value="Genomic_DNA"/>
</dbReference>
<proteinExistence type="predicted"/>
<feature type="signal peptide" evidence="1">
    <location>
        <begin position="1"/>
        <end position="22"/>
    </location>
</feature>
<protein>
    <recommendedName>
        <fullName evidence="4">Secreted protein</fullName>
    </recommendedName>
</protein>
<sequence>MKNLRATLLMSILVLAGAAAQAAEHTPPPFDAKIDVPPESFMNMFGAKGSPDRPRAYLPNAAERQQIAHAVSLMPPLQQRALREHLFALSFADGMPNNALTYPSPGHPGMLNITLRAGLLHETVSQLITHKEAACFAGTNASDHVAVDVGQLPAVIYILLHESTHVADSAYHLTPKDVGKGVQPTPFSDGLWLDRNHLADAYAKPALQVACYHPHGYAATIAQAQAVYQALSATPLPSLYASAAAPEDLAETVAFANLTQVFHQTYVIRVYHAGREVYAYRPMDNALVQAQVRRLPEGAMAAQQ</sequence>
<evidence type="ECO:0000256" key="1">
    <source>
        <dbReference type="SAM" id="SignalP"/>
    </source>
</evidence>
<reference evidence="2 3" key="1">
    <citation type="submission" date="2020-09" db="EMBL/GenBank/DDBJ databases">
        <title>Dyella sp. 7MK23 isolated from forest soil.</title>
        <authorList>
            <person name="Fu J."/>
        </authorList>
    </citation>
    <scope>NUCLEOTIDE SEQUENCE [LARGE SCALE GENOMIC DNA]</scope>
    <source>
        <strain evidence="2 3">7MK23</strain>
    </source>
</reference>
<gene>
    <name evidence="2" type="ORF">IGX34_21690</name>
</gene>
<comment type="caution">
    <text evidence="2">The sequence shown here is derived from an EMBL/GenBank/DDBJ whole genome shotgun (WGS) entry which is preliminary data.</text>
</comment>
<dbReference type="Proteomes" id="UP000651010">
    <property type="component" value="Unassembled WGS sequence"/>
</dbReference>
<dbReference type="RefSeq" id="WP_192557856.1">
    <property type="nucleotide sequence ID" value="NZ_JACZZA010000021.1"/>
</dbReference>
<keyword evidence="3" id="KW-1185">Reference proteome</keyword>
<name>A0ABR9GG32_9GAMM</name>
<organism evidence="2 3">
    <name type="scientific">Dyella acidiphila</name>
    <dbReference type="NCBI Taxonomy" id="2775866"/>
    <lineage>
        <taxon>Bacteria</taxon>
        <taxon>Pseudomonadati</taxon>
        <taxon>Pseudomonadota</taxon>
        <taxon>Gammaproteobacteria</taxon>
        <taxon>Lysobacterales</taxon>
        <taxon>Rhodanobacteraceae</taxon>
        <taxon>Dyella</taxon>
    </lineage>
</organism>
<evidence type="ECO:0008006" key="4">
    <source>
        <dbReference type="Google" id="ProtNLM"/>
    </source>
</evidence>
<keyword evidence="1" id="KW-0732">Signal</keyword>
<feature type="chain" id="PRO_5045833471" description="Secreted protein" evidence="1">
    <location>
        <begin position="23"/>
        <end position="304"/>
    </location>
</feature>
<evidence type="ECO:0000313" key="3">
    <source>
        <dbReference type="Proteomes" id="UP000651010"/>
    </source>
</evidence>